<comment type="caution">
    <text evidence="1">The sequence shown here is derived from an EMBL/GenBank/DDBJ whole genome shotgun (WGS) entry which is preliminary data.</text>
</comment>
<protein>
    <submittedName>
        <fullName evidence="1">Uncharacterized protein</fullName>
    </submittedName>
</protein>
<sequence>MSVLIANLTSTSATAEDTRLRDAGPDESDLRYFLKCSELANTQLLSFDEAKDCSGAFMRIKLFFVPGVGLDDFEGLSAHEKAAVDMVGYRRYVEWHAKNTAVVEALSVAPLSPSDAAKD</sequence>
<dbReference type="Proteomes" id="UP001521181">
    <property type="component" value="Unassembled WGS sequence"/>
</dbReference>
<name>A0ABS8YRB3_9RHOB</name>
<dbReference type="RefSeq" id="WP_233675450.1">
    <property type="nucleotide sequence ID" value="NZ_JAJUOS010000002.1"/>
</dbReference>
<gene>
    <name evidence="1" type="ORF">LZA78_02855</name>
</gene>
<organism evidence="1 2">
    <name type="scientific">Rhodobacter flavimaris</name>
    <dbReference type="NCBI Taxonomy" id="2907145"/>
    <lineage>
        <taxon>Bacteria</taxon>
        <taxon>Pseudomonadati</taxon>
        <taxon>Pseudomonadota</taxon>
        <taxon>Alphaproteobacteria</taxon>
        <taxon>Rhodobacterales</taxon>
        <taxon>Rhodobacter group</taxon>
        <taxon>Rhodobacter</taxon>
    </lineage>
</organism>
<evidence type="ECO:0000313" key="2">
    <source>
        <dbReference type="Proteomes" id="UP001521181"/>
    </source>
</evidence>
<keyword evidence="2" id="KW-1185">Reference proteome</keyword>
<dbReference type="EMBL" id="JAJUOS010000002">
    <property type="protein sequence ID" value="MCE5972429.1"/>
    <property type="molecule type" value="Genomic_DNA"/>
</dbReference>
<evidence type="ECO:0000313" key="1">
    <source>
        <dbReference type="EMBL" id="MCE5972429.1"/>
    </source>
</evidence>
<accession>A0ABS8YRB3</accession>
<proteinExistence type="predicted"/>
<reference evidence="1 2" key="1">
    <citation type="submission" date="2021-12" db="EMBL/GenBank/DDBJ databases">
        <title>Sinirhodobacter sp. WL0062 is a bacterium isolated from seawater.</title>
        <authorList>
            <person name="Wang L."/>
            <person name="He W."/>
            <person name="Zhang D.-F."/>
        </authorList>
    </citation>
    <scope>NUCLEOTIDE SEQUENCE [LARGE SCALE GENOMIC DNA]</scope>
    <source>
        <strain evidence="1 2">WL0062</strain>
    </source>
</reference>